<reference evidence="1" key="1">
    <citation type="submission" date="2022-08" db="EMBL/GenBank/DDBJ databases">
        <title>Genome Sequence of Lecanicillium fungicola.</title>
        <authorList>
            <person name="Buettner E."/>
        </authorList>
    </citation>
    <scope>NUCLEOTIDE SEQUENCE</scope>
    <source>
        <strain evidence="1">Babe33</strain>
    </source>
</reference>
<sequence>MECFDLVIVGAGWHGLAMARTFLEVHNLATVLVLDYAMSVGGTWASERLYPGLKTNNVVGSYEFSDFPLIPEQYDLKSGQHIPGHVVHRYLCDFCNAFGLTQLIRLRTKVDSAKLLPSGDWEVSVSSVKDPNTRSMKPEDEQHKVILASRLVLATGLTSQPFMPPLPGSEIFKGHIFHAKDFKSRAKDLAGVDTVVVIGGNKSAWDVCYSASARFGAKAHMVMRRSGGGPSPCWPAKMEGCIKSISAASATRLFTWLDPNPYGSSASAIRLLLSRTWLGRKIIGLFWSHLDNKLAEQNVYEDGAGTASLRPWCSTFWMGNSLSIHNYETNWFELAQNGQITPHAAQVIKLTEEAVHLSDGSVIKAGAVICCTGWEIKPSIEFSPDDLVERLGFPGTGSGDKSMEATVRADILRNIPLLKVPPLREVPRAFGPERLKPVASNTPDAKAADLQTPYRLYRFILPCDPDIIRKRNFCVIGAQITLHTVILAQAQALWITAFFDNKLPDLTSDSQHSPDMAAIRRSAFHHTEYQKIRRPKETGGMGGRCPDLVFDSIPYVDLLLSDLQLPYHRKTSWYREITEPYRLNDFRGLVAEWRSKNSVL</sequence>
<protein>
    <submittedName>
        <fullName evidence="1">Uncharacterized protein</fullName>
    </submittedName>
</protein>
<accession>A0ACC1NMW3</accession>
<gene>
    <name evidence="1" type="ORF">NQ176_g2958</name>
</gene>
<dbReference type="Proteomes" id="UP001143910">
    <property type="component" value="Unassembled WGS sequence"/>
</dbReference>
<evidence type="ECO:0000313" key="2">
    <source>
        <dbReference type="Proteomes" id="UP001143910"/>
    </source>
</evidence>
<proteinExistence type="predicted"/>
<comment type="caution">
    <text evidence="1">The sequence shown here is derived from an EMBL/GenBank/DDBJ whole genome shotgun (WGS) entry which is preliminary data.</text>
</comment>
<dbReference type="EMBL" id="JANJQO010000241">
    <property type="protein sequence ID" value="KAJ2979926.1"/>
    <property type="molecule type" value="Genomic_DNA"/>
</dbReference>
<organism evidence="1 2">
    <name type="scientific">Zarea fungicola</name>
    <dbReference type="NCBI Taxonomy" id="93591"/>
    <lineage>
        <taxon>Eukaryota</taxon>
        <taxon>Fungi</taxon>
        <taxon>Dikarya</taxon>
        <taxon>Ascomycota</taxon>
        <taxon>Pezizomycotina</taxon>
        <taxon>Sordariomycetes</taxon>
        <taxon>Hypocreomycetidae</taxon>
        <taxon>Hypocreales</taxon>
        <taxon>Cordycipitaceae</taxon>
        <taxon>Zarea</taxon>
    </lineage>
</organism>
<evidence type="ECO:0000313" key="1">
    <source>
        <dbReference type="EMBL" id="KAJ2979926.1"/>
    </source>
</evidence>
<name>A0ACC1NMW3_9HYPO</name>
<keyword evidence="2" id="KW-1185">Reference proteome</keyword>